<dbReference type="InterPro" id="IPR004087">
    <property type="entry name" value="KH_dom"/>
</dbReference>
<evidence type="ECO:0000256" key="6">
    <source>
        <dbReference type="NCBIfam" id="TIGR03319"/>
    </source>
</evidence>
<name>A0A842HIE6_9BACT</name>
<dbReference type="GO" id="GO:0004521">
    <property type="term" value="F:RNA endonuclease activity"/>
    <property type="evidence" value="ECO:0007669"/>
    <property type="project" value="UniProtKB-UniRule"/>
</dbReference>
<dbReference type="GO" id="GO:0006402">
    <property type="term" value="P:mRNA catabolic process"/>
    <property type="evidence" value="ECO:0007669"/>
    <property type="project" value="UniProtKB-UniRule"/>
</dbReference>
<dbReference type="GO" id="GO:0016787">
    <property type="term" value="F:hydrolase activity"/>
    <property type="evidence" value="ECO:0007669"/>
    <property type="project" value="UniProtKB-KW"/>
</dbReference>
<comment type="similarity">
    <text evidence="5">Belongs to the RNase Y family.</text>
</comment>
<dbReference type="SUPFAM" id="SSF54791">
    <property type="entry name" value="Eukaryotic type KH-domain (KH-domain type I)"/>
    <property type="match status" value="1"/>
</dbReference>
<reference evidence="9 10" key="1">
    <citation type="submission" date="2020-07" db="EMBL/GenBank/DDBJ databases">
        <authorList>
            <person name="Feng X."/>
        </authorList>
    </citation>
    <scope>NUCLEOTIDE SEQUENCE [LARGE SCALE GENOMIC DNA]</scope>
    <source>
        <strain evidence="9 10">JCM31066</strain>
    </source>
</reference>
<dbReference type="NCBIfam" id="TIGR00277">
    <property type="entry name" value="HDIG"/>
    <property type="match status" value="1"/>
</dbReference>
<dbReference type="EC" id="3.1.-.-" evidence="5 6"/>
<comment type="caution">
    <text evidence="9">The sequence shown here is derived from an EMBL/GenBank/DDBJ whole genome shotgun (WGS) entry which is preliminary data.</text>
</comment>
<feature type="coiled-coil region" evidence="7">
    <location>
        <begin position="70"/>
        <end position="128"/>
    </location>
</feature>
<evidence type="ECO:0000313" key="10">
    <source>
        <dbReference type="Proteomes" id="UP000546464"/>
    </source>
</evidence>
<dbReference type="InterPro" id="IPR036612">
    <property type="entry name" value="KH_dom_type_1_sf"/>
</dbReference>
<dbReference type="Gene3D" id="1.10.3210.10">
    <property type="entry name" value="Hypothetical protein af1432"/>
    <property type="match status" value="1"/>
</dbReference>
<dbReference type="GO" id="GO:0003723">
    <property type="term" value="F:RNA binding"/>
    <property type="evidence" value="ECO:0007669"/>
    <property type="project" value="UniProtKB-UniRule"/>
</dbReference>
<evidence type="ECO:0000256" key="2">
    <source>
        <dbReference type="ARBA" id="ARBA00022759"/>
    </source>
</evidence>
<keyword evidence="5" id="KW-1003">Cell membrane</keyword>
<dbReference type="GO" id="GO:0005886">
    <property type="term" value="C:plasma membrane"/>
    <property type="evidence" value="ECO:0007669"/>
    <property type="project" value="UniProtKB-SubCell"/>
</dbReference>
<keyword evidence="4 5" id="KW-0694">RNA-binding</keyword>
<dbReference type="Pfam" id="PF01966">
    <property type="entry name" value="HD"/>
    <property type="match status" value="1"/>
</dbReference>
<gene>
    <name evidence="5 9" type="primary">rny</name>
    <name evidence="9" type="ORF">H5P28_15990</name>
</gene>
<keyword evidence="2 5" id="KW-0255">Endonuclease</keyword>
<dbReference type="Proteomes" id="UP000546464">
    <property type="component" value="Unassembled WGS sequence"/>
</dbReference>
<feature type="domain" description="HD" evidence="8">
    <location>
        <begin position="325"/>
        <end position="418"/>
    </location>
</feature>
<dbReference type="CDD" id="cd22431">
    <property type="entry name" value="KH-I_RNaseY"/>
    <property type="match status" value="1"/>
</dbReference>
<protein>
    <recommendedName>
        <fullName evidence="5 6">Ribonuclease Y</fullName>
        <shortName evidence="5">RNase Y</shortName>
        <ecNumber evidence="5 6">3.1.-.-</ecNumber>
    </recommendedName>
</protein>
<feature type="transmembrane region" description="Helical" evidence="5">
    <location>
        <begin position="6"/>
        <end position="25"/>
    </location>
</feature>
<evidence type="ECO:0000256" key="1">
    <source>
        <dbReference type="ARBA" id="ARBA00022722"/>
    </source>
</evidence>
<accession>A0A842HIE6</accession>
<evidence type="ECO:0000259" key="8">
    <source>
        <dbReference type="PROSITE" id="PS51831"/>
    </source>
</evidence>
<evidence type="ECO:0000256" key="5">
    <source>
        <dbReference type="HAMAP-Rule" id="MF_00335"/>
    </source>
</evidence>
<evidence type="ECO:0000256" key="7">
    <source>
        <dbReference type="SAM" id="Coils"/>
    </source>
</evidence>
<keyword evidence="10" id="KW-1185">Reference proteome</keyword>
<dbReference type="PANTHER" id="PTHR12826">
    <property type="entry name" value="RIBONUCLEASE Y"/>
    <property type="match status" value="1"/>
</dbReference>
<keyword evidence="1 5" id="KW-0540">Nuclease</keyword>
<dbReference type="PROSITE" id="PS50084">
    <property type="entry name" value="KH_TYPE_1"/>
    <property type="match status" value="1"/>
</dbReference>
<dbReference type="SMART" id="SM00322">
    <property type="entry name" value="KH"/>
    <property type="match status" value="1"/>
</dbReference>
<dbReference type="InterPro" id="IPR006674">
    <property type="entry name" value="HD_domain"/>
</dbReference>
<dbReference type="Gene3D" id="3.30.1370.10">
    <property type="entry name" value="K Homology domain, type 1"/>
    <property type="match status" value="1"/>
</dbReference>
<proteinExistence type="inferred from homology"/>
<dbReference type="RefSeq" id="WP_185676699.1">
    <property type="nucleotide sequence ID" value="NZ_JACHVB010000052.1"/>
</dbReference>
<evidence type="ECO:0000256" key="3">
    <source>
        <dbReference type="ARBA" id="ARBA00022801"/>
    </source>
</evidence>
<sequence>MFSWEIFIALFVGALVAMAFDWIVAKRWLGAVREKARDIVEHARKEAELSAREIRNNSQLQFEKERVERETVLQERRQKIQREEEELQERRREVDRMRQRLSHKEAEIEKIRIEAREEQTRYETMADNYQTLLKRIADISNEEARELLREEARAQSADEIRQIKREMILRNEEEARDEGTRILVDVMQRMTSTPSHELSATIVDIPNEEMKGRIIGREGRNIKAFERATGVTLMIDETPGSILVSSFDPVRREVARLALEHLIRDGRIHPVSIEETVERVEHEMADHVIQLGEDALVRLRMGGVHPEIVRLLGKLNYRLSNNQNTLEHSVEVAFLCSLLASELGLDPDIAKRCGLFHDLGKAIDHEYEGSHASSASRLLQRHGEDPVVVNAVACSHDEVDATSVYAGLLKVADSLSATRPGVRTDSMDGYVQRVKSLEDMALSFDGVAEAYAVQAGREIRIIVNPDQVDDVEARSLVRRIRQQVEDDLQYPGSIKITLVREQRFTETAK</sequence>
<evidence type="ECO:0000313" key="9">
    <source>
        <dbReference type="EMBL" id="MBC2595768.1"/>
    </source>
</evidence>
<comment type="function">
    <text evidence="5">Endoribonuclease that initiates mRNA decay.</text>
</comment>
<dbReference type="InterPro" id="IPR004088">
    <property type="entry name" value="KH_dom_type_1"/>
</dbReference>
<organism evidence="9 10">
    <name type="scientific">Ruficoccus amylovorans</name>
    <dbReference type="NCBI Taxonomy" id="1804625"/>
    <lineage>
        <taxon>Bacteria</taxon>
        <taxon>Pseudomonadati</taxon>
        <taxon>Verrucomicrobiota</taxon>
        <taxon>Opitutia</taxon>
        <taxon>Puniceicoccales</taxon>
        <taxon>Cerasicoccaceae</taxon>
        <taxon>Ruficoccus</taxon>
    </lineage>
</organism>
<dbReference type="PROSITE" id="PS51831">
    <property type="entry name" value="HD"/>
    <property type="match status" value="1"/>
</dbReference>
<keyword evidence="5" id="KW-1133">Transmembrane helix</keyword>
<keyword evidence="3 5" id="KW-0378">Hydrolase</keyword>
<dbReference type="NCBIfam" id="TIGR03319">
    <property type="entry name" value="RNase_Y"/>
    <property type="match status" value="1"/>
</dbReference>
<dbReference type="EMBL" id="JACHVB010000052">
    <property type="protein sequence ID" value="MBC2595768.1"/>
    <property type="molecule type" value="Genomic_DNA"/>
</dbReference>
<dbReference type="InterPro" id="IPR017705">
    <property type="entry name" value="Ribonuclease_Y"/>
</dbReference>
<keyword evidence="5" id="KW-0472">Membrane</keyword>
<dbReference type="CDD" id="cd00077">
    <property type="entry name" value="HDc"/>
    <property type="match status" value="1"/>
</dbReference>
<dbReference type="InterPro" id="IPR022711">
    <property type="entry name" value="RNase_Y_N"/>
</dbReference>
<dbReference type="AlphaFoldDB" id="A0A842HIE6"/>
<keyword evidence="7" id="KW-0175">Coiled coil</keyword>
<dbReference type="InterPro" id="IPR006675">
    <property type="entry name" value="HDIG_dom"/>
</dbReference>
<comment type="subcellular location">
    <subcellularLocation>
        <location evidence="5">Cell membrane</location>
        <topology evidence="5">Single-pass membrane protein</topology>
    </subcellularLocation>
</comment>
<dbReference type="HAMAP" id="MF_00335">
    <property type="entry name" value="RNase_Y"/>
    <property type="match status" value="1"/>
</dbReference>
<dbReference type="Pfam" id="PF12072">
    <property type="entry name" value="RNase_Y_N"/>
    <property type="match status" value="1"/>
</dbReference>
<keyword evidence="5" id="KW-0812">Transmembrane</keyword>
<dbReference type="SMART" id="SM00471">
    <property type="entry name" value="HDc"/>
    <property type="match status" value="1"/>
</dbReference>
<dbReference type="InterPro" id="IPR003607">
    <property type="entry name" value="HD/PDEase_dom"/>
</dbReference>
<evidence type="ECO:0000256" key="4">
    <source>
        <dbReference type="ARBA" id="ARBA00022884"/>
    </source>
</evidence>
<dbReference type="SUPFAM" id="SSF109604">
    <property type="entry name" value="HD-domain/PDEase-like"/>
    <property type="match status" value="1"/>
</dbReference>
<dbReference type="PANTHER" id="PTHR12826:SF15">
    <property type="entry name" value="RIBONUCLEASE Y"/>
    <property type="match status" value="1"/>
</dbReference>
<dbReference type="Pfam" id="PF00013">
    <property type="entry name" value="KH_1"/>
    <property type="match status" value="1"/>
</dbReference>